<keyword evidence="1" id="KW-0004">4Fe-4S</keyword>
<proteinExistence type="predicted"/>
<evidence type="ECO:0000313" key="6">
    <source>
        <dbReference type="EMBL" id="GAH70643.1"/>
    </source>
</evidence>
<dbReference type="SUPFAM" id="SSF54862">
    <property type="entry name" value="4Fe-4S ferredoxins"/>
    <property type="match status" value="1"/>
</dbReference>
<dbReference type="InterPro" id="IPR050572">
    <property type="entry name" value="Fe-S_Ferredoxin"/>
</dbReference>
<dbReference type="PROSITE" id="PS00198">
    <property type="entry name" value="4FE4S_FER_1"/>
    <property type="match status" value="1"/>
</dbReference>
<dbReference type="Gene3D" id="3.30.70.20">
    <property type="match status" value="1"/>
</dbReference>
<dbReference type="PROSITE" id="PS51379">
    <property type="entry name" value="4FE4S_FER_2"/>
    <property type="match status" value="2"/>
</dbReference>
<dbReference type="GO" id="GO:0051539">
    <property type="term" value="F:4 iron, 4 sulfur cluster binding"/>
    <property type="evidence" value="ECO:0007669"/>
    <property type="project" value="UniProtKB-KW"/>
</dbReference>
<dbReference type="AlphaFoldDB" id="X1JLJ5"/>
<dbReference type="PANTHER" id="PTHR43687">
    <property type="entry name" value="ADENYLYLSULFATE REDUCTASE, BETA SUBUNIT"/>
    <property type="match status" value="1"/>
</dbReference>
<evidence type="ECO:0000259" key="5">
    <source>
        <dbReference type="PROSITE" id="PS51379"/>
    </source>
</evidence>
<keyword evidence="4" id="KW-0411">Iron-sulfur</keyword>
<protein>
    <recommendedName>
        <fullName evidence="5">4Fe-4S ferredoxin-type domain-containing protein</fullName>
    </recommendedName>
</protein>
<name>X1JLJ5_9ZZZZ</name>
<accession>X1JLJ5</accession>
<dbReference type="EMBL" id="BARU01031084">
    <property type="protein sequence ID" value="GAH70643.1"/>
    <property type="molecule type" value="Genomic_DNA"/>
</dbReference>
<gene>
    <name evidence="6" type="ORF">S03H2_49215</name>
</gene>
<keyword evidence="3" id="KW-0408">Iron</keyword>
<organism evidence="6">
    <name type="scientific">marine sediment metagenome</name>
    <dbReference type="NCBI Taxonomy" id="412755"/>
    <lineage>
        <taxon>unclassified sequences</taxon>
        <taxon>metagenomes</taxon>
        <taxon>ecological metagenomes</taxon>
    </lineage>
</organism>
<evidence type="ECO:0000256" key="4">
    <source>
        <dbReference type="ARBA" id="ARBA00023014"/>
    </source>
</evidence>
<feature type="domain" description="4Fe-4S ferredoxin-type" evidence="5">
    <location>
        <begin position="8"/>
        <end position="40"/>
    </location>
</feature>
<dbReference type="GO" id="GO:0046872">
    <property type="term" value="F:metal ion binding"/>
    <property type="evidence" value="ECO:0007669"/>
    <property type="project" value="UniProtKB-KW"/>
</dbReference>
<dbReference type="Pfam" id="PF00037">
    <property type="entry name" value="Fer4"/>
    <property type="match status" value="1"/>
</dbReference>
<comment type="caution">
    <text evidence="6">The sequence shown here is derived from an EMBL/GenBank/DDBJ whole genome shotgun (WGS) entry which is preliminary data.</text>
</comment>
<sequence>MITARKFPTITIDLEKCTVPFLCKKCLQICPTAVFHVTRVMAKEERLKEMDPRIDGNYVLFAPRRDKCIVCNKCIEVCPVDAIKIEVA</sequence>
<feature type="domain" description="4Fe-4S ferredoxin-type" evidence="5">
    <location>
        <begin position="57"/>
        <end position="88"/>
    </location>
</feature>
<dbReference type="InterPro" id="IPR017900">
    <property type="entry name" value="4Fe4S_Fe_S_CS"/>
</dbReference>
<reference evidence="6" key="1">
    <citation type="journal article" date="2014" name="Front. Microbiol.">
        <title>High frequency of phylogenetically diverse reductive dehalogenase-homologous genes in deep subseafloor sedimentary metagenomes.</title>
        <authorList>
            <person name="Kawai M."/>
            <person name="Futagami T."/>
            <person name="Toyoda A."/>
            <person name="Takaki Y."/>
            <person name="Nishi S."/>
            <person name="Hori S."/>
            <person name="Arai W."/>
            <person name="Tsubouchi T."/>
            <person name="Morono Y."/>
            <person name="Uchiyama I."/>
            <person name="Ito T."/>
            <person name="Fujiyama A."/>
            <person name="Inagaki F."/>
            <person name="Takami H."/>
        </authorList>
    </citation>
    <scope>NUCLEOTIDE SEQUENCE</scope>
    <source>
        <strain evidence="6">Expedition CK06-06</strain>
    </source>
</reference>
<evidence type="ECO:0000256" key="1">
    <source>
        <dbReference type="ARBA" id="ARBA00022485"/>
    </source>
</evidence>
<dbReference type="InterPro" id="IPR017896">
    <property type="entry name" value="4Fe4S_Fe-S-bd"/>
</dbReference>
<evidence type="ECO:0000256" key="3">
    <source>
        <dbReference type="ARBA" id="ARBA00023004"/>
    </source>
</evidence>
<dbReference type="PANTHER" id="PTHR43687:SF1">
    <property type="entry name" value="FERREDOXIN III"/>
    <property type="match status" value="1"/>
</dbReference>
<keyword evidence="2" id="KW-0479">Metal-binding</keyword>
<evidence type="ECO:0000256" key="2">
    <source>
        <dbReference type="ARBA" id="ARBA00022723"/>
    </source>
</evidence>